<dbReference type="PANTHER" id="PTHR22683">
    <property type="entry name" value="SPORULATION PROTEIN RELATED"/>
    <property type="match status" value="1"/>
</dbReference>
<dbReference type="GO" id="GO:0005886">
    <property type="term" value="C:plasma membrane"/>
    <property type="evidence" value="ECO:0007669"/>
    <property type="project" value="UniProtKB-SubCell"/>
</dbReference>
<dbReference type="RefSeq" id="WP_149771196.1">
    <property type="nucleotide sequence ID" value="NZ_VDFQ02000006.1"/>
</dbReference>
<feature type="binding site" evidence="9">
    <location>
        <begin position="830"/>
        <end position="837"/>
    </location>
    <ligand>
        <name>ATP</name>
        <dbReference type="ChEBI" id="CHEBI:30616"/>
    </ligand>
</feature>
<dbReference type="InterPro" id="IPR027417">
    <property type="entry name" value="P-loop_NTPase"/>
</dbReference>
<dbReference type="EMBL" id="VDFQ02000006">
    <property type="protein sequence ID" value="KAA1419972.1"/>
    <property type="molecule type" value="Genomic_DNA"/>
</dbReference>
<dbReference type="NCBIfam" id="TIGR03925">
    <property type="entry name" value="T7SS_EccC_b"/>
    <property type="match status" value="1"/>
</dbReference>
<keyword evidence="8 11" id="KW-0472">Membrane</keyword>
<dbReference type="GO" id="GO:0003677">
    <property type="term" value="F:DNA binding"/>
    <property type="evidence" value="ECO:0007669"/>
    <property type="project" value="InterPro"/>
</dbReference>
<keyword evidence="4" id="KW-0677">Repeat</keyword>
<dbReference type="InterPro" id="IPR002543">
    <property type="entry name" value="FtsK_dom"/>
</dbReference>
<organism evidence="13 14">
    <name type="scientific">Mumia zhuanghuii</name>
    <dbReference type="NCBI Taxonomy" id="2585211"/>
    <lineage>
        <taxon>Bacteria</taxon>
        <taxon>Bacillati</taxon>
        <taxon>Actinomycetota</taxon>
        <taxon>Actinomycetes</taxon>
        <taxon>Propionibacteriales</taxon>
        <taxon>Nocardioidaceae</taxon>
        <taxon>Mumia</taxon>
    </lineage>
</organism>
<evidence type="ECO:0000256" key="6">
    <source>
        <dbReference type="ARBA" id="ARBA00022840"/>
    </source>
</evidence>
<feature type="transmembrane region" description="Helical" evidence="11">
    <location>
        <begin position="37"/>
        <end position="58"/>
    </location>
</feature>
<dbReference type="InterPro" id="IPR023837">
    <property type="entry name" value="EccCb-like_Actinobacteria"/>
</dbReference>
<evidence type="ECO:0000256" key="10">
    <source>
        <dbReference type="SAM" id="MobiDB-lite"/>
    </source>
</evidence>
<reference evidence="13 14" key="1">
    <citation type="submission" date="2019-09" db="EMBL/GenBank/DDBJ databases">
        <title>Mumia zhuanghuii sp. nov. isolated from the intestinal contents of plateau pika (Ochotona curzoniae) in the Qinghai-Tibet plateau of China.</title>
        <authorList>
            <person name="Tian Z."/>
        </authorList>
    </citation>
    <scope>NUCLEOTIDE SEQUENCE [LARGE SCALE GENOMIC DNA]</scope>
    <source>
        <strain evidence="14">350</strain>
    </source>
</reference>
<dbReference type="SUPFAM" id="SSF52540">
    <property type="entry name" value="P-loop containing nucleoside triphosphate hydrolases"/>
    <property type="match status" value="3"/>
</dbReference>
<feature type="domain" description="FtsK" evidence="12">
    <location>
        <begin position="812"/>
        <end position="1003"/>
    </location>
</feature>
<evidence type="ECO:0000259" key="12">
    <source>
        <dbReference type="PROSITE" id="PS50901"/>
    </source>
</evidence>
<dbReference type="NCBIfam" id="TIGR03924">
    <property type="entry name" value="T7SS_EccC_a"/>
    <property type="match status" value="1"/>
</dbReference>
<dbReference type="Proteomes" id="UP000307768">
    <property type="component" value="Unassembled WGS sequence"/>
</dbReference>
<feature type="domain" description="FtsK" evidence="12">
    <location>
        <begin position="459"/>
        <end position="659"/>
    </location>
</feature>
<evidence type="ECO:0000256" key="5">
    <source>
        <dbReference type="ARBA" id="ARBA00022741"/>
    </source>
</evidence>
<feature type="binding site" evidence="9">
    <location>
        <begin position="1116"/>
        <end position="1123"/>
    </location>
    <ligand>
        <name>ATP</name>
        <dbReference type="ChEBI" id="CHEBI:30616"/>
    </ligand>
</feature>
<comment type="subcellular location">
    <subcellularLocation>
        <location evidence="1">Cell membrane</location>
        <topology evidence="1">Multi-pass membrane protein</topology>
    </subcellularLocation>
</comment>
<keyword evidence="2" id="KW-1003">Cell membrane</keyword>
<keyword evidence="5 9" id="KW-0547">Nucleotide-binding</keyword>
<dbReference type="InterPro" id="IPR050206">
    <property type="entry name" value="FtsK/SpoIIIE/SftA"/>
</dbReference>
<dbReference type="OrthoDB" id="9807790at2"/>
<sequence>MSTTLVKRPPRTAPPRVDDAPLSIHEPPHRSQAPTPAAGMTMLMMPIMSGTGSLTMALTQKDRPILVVAGFLVLIGSIAIGVVMIVSQRGGARRQMRESRERYLDYLEEMRFAVRERVATQRTEQAWRFPRPDQLVPVATDDARRWERRPSHSDFLAVRLGTGTVPLVSGLHLDADTGPLNEFDPLCLNAAEELQQRYATLSEQPITLPLRELGHVAVIGHPDAARAIARTLLAQLVTLHGPSDLEIAVVRPESAGAAWDWVKWLPHAQSGRTLDGEVPARRVATSVPALTELLATELDDRLDRYQRSRGTAGATGPHLVVVVDHDGATGAHLESPDPSIPLQTLGVHVVTLLPSARQEPRPLDVRIEVGPDGSLRTSAHPDPFRADLLPDGVEATLARTLSGLRLSAEDSGDGGLDVSVGLAEILGVRDPARLDTRRTWQPRAQRDLLRVPIGLSEQGAPVLLDLKESAHGGMGPHGLVVGATGSGKSEMLRTLVSSLLVGHGPDRLALMLVDFKGGATFAAMEHIPHLAGMITNLQDDLTLVDRMRDALYGEMQRRQEVLKAAGNLPNVTSYQERIDAGEHLEPLPHLLVIVDEFSELLTAKPDFAELFVAIGRIGRSIGVHLLLATQKLEMGKIRGLESHLSYRISLRTFSESESRDAIGVPDAYHLPPEPGSGYLKVDTTVFERFKAALVSSPYVPPTEGPKASVPVVPYVSVNGVGAWIADRAAAEREATMQEAAADAVARKGGPTVLDVLCEQMAASGAPDVRPVWLDPLPPVLTLDAVQPPDEPGVPATVKAVLGLVDEPAKQAQYALEWDFTGAGSNLVLAGAPQTGKSTTLRTMVASLALRYAPGTVAFYCIDYGGGTLQALRALPHVAAVATRNDPERINRTVQEVMGVLDEREELFRRYGLESMHDYRRAREEGRIPADTPGDVFLVIDGWATFREEYDALDYAVDEIAARGGAYGVHVVLTVTQSMQIRMRMQPSFGGRLELRLNDVYDSQFGRKVMEQIPKDISGRGAMEGERIFQAAVPRIDGVREVEDVFEAQRELFAAIADRWQGIAVEQVQTLAPVVHLDELPPVDPAYPGVPVGVLDRNLRAVSVNLIGSNPHLLVYGDPETGKTNFLKMLLRGYTQLMPAENLGIVLVDFRRSLLDVVPEEYLVAYCTNREQTAQVASELAGSLHQRLPGADVTSEQLRERSWWKGLELLVVVDDYDLVATSSGNPLDPLVEYLPQGNDLGFHLVVSRRVNGLARAQFEPMLQRLTDVSTAGLMFSGDRLEGRLVGGVAPTRLPTGRALYVNRNGLVGHVQTGLVPDDAS</sequence>
<proteinExistence type="predicted"/>
<evidence type="ECO:0000256" key="1">
    <source>
        <dbReference type="ARBA" id="ARBA00004651"/>
    </source>
</evidence>
<dbReference type="InterPro" id="IPR023836">
    <property type="entry name" value="EccCa-like_Actinobacteria"/>
</dbReference>
<evidence type="ECO:0000256" key="8">
    <source>
        <dbReference type="ARBA" id="ARBA00023136"/>
    </source>
</evidence>
<evidence type="ECO:0000256" key="7">
    <source>
        <dbReference type="ARBA" id="ARBA00022989"/>
    </source>
</evidence>
<feature type="region of interest" description="Disordered" evidence="10">
    <location>
        <begin position="1"/>
        <end position="37"/>
    </location>
</feature>
<name>A0A5Q6RPL6_9ACTN</name>
<protein>
    <submittedName>
        <fullName evidence="13">Type VII secretion protein EccCa</fullName>
    </submittedName>
</protein>
<dbReference type="GO" id="GO:0005524">
    <property type="term" value="F:ATP binding"/>
    <property type="evidence" value="ECO:0007669"/>
    <property type="project" value="UniProtKB-UniRule"/>
</dbReference>
<dbReference type="InterPro" id="IPR003593">
    <property type="entry name" value="AAA+_ATPase"/>
</dbReference>
<evidence type="ECO:0000256" key="9">
    <source>
        <dbReference type="PROSITE-ProRule" id="PRU00289"/>
    </source>
</evidence>
<dbReference type="Gene3D" id="3.40.50.300">
    <property type="entry name" value="P-loop containing nucleotide triphosphate hydrolases"/>
    <property type="match status" value="4"/>
</dbReference>
<evidence type="ECO:0000313" key="14">
    <source>
        <dbReference type="Proteomes" id="UP000307768"/>
    </source>
</evidence>
<evidence type="ECO:0000256" key="3">
    <source>
        <dbReference type="ARBA" id="ARBA00022692"/>
    </source>
</evidence>
<evidence type="ECO:0000313" key="13">
    <source>
        <dbReference type="EMBL" id="KAA1419972.1"/>
    </source>
</evidence>
<feature type="binding site" evidence="9">
    <location>
        <begin position="482"/>
        <end position="489"/>
    </location>
    <ligand>
        <name>ATP</name>
        <dbReference type="ChEBI" id="CHEBI:30616"/>
    </ligand>
</feature>
<evidence type="ECO:0000256" key="2">
    <source>
        <dbReference type="ARBA" id="ARBA00022475"/>
    </source>
</evidence>
<feature type="transmembrane region" description="Helical" evidence="11">
    <location>
        <begin position="65"/>
        <end position="86"/>
    </location>
</feature>
<keyword evidence="6 9" id="KW-0067">ATP-binding</keyword>
<keyword evidence="7 11" id="KW-1133">Transmembrane helix</keyword>
<dbReference type="PROSITE" id="PS50901">
    <property type="entry name" value="FTSK"/>
    <property type="match status" value="3"/>
</dbReference>
<keyword evidence="3 11" id="KW-0812">Transmembrane</keyword>
<dbReference type="SMART" id="SM00382">
    <property type="entry name" value="AAA"/>
    <property type="match status" value="3"/>
</dbReference>
<evidence type="ECO:0000256" key="11">
    <source>
        <dbReference type="SAM" id="Phobius"/>
    </source>
</evidence>
<gene>
    <name evidence="13" type="primary">eccCa</name>
    <name evidence="13" type="ORF">FE697_018955</name>
</gene>
<accession>A0A5Q6RPL6</accession>
<comment type="caution">
    <text evidence="13">The sequence shown here is derived from an EMBL/GenBank/DDBJ whole genome shotgun (WGS) entry which is preliminary data.</text>
</comment>
<feature type="domain" description="FtsK" evidence="12">
    <location>
        <begin position="1098"/>
        <end position="1279"/>
    </location>
</feature>
<evidence type="ECO:0000256" key="4">
    <source>
        <dbReference type="ARBA" id="ARBA00022737"/>
    </source>
</evidence>
<dbReference type="Pfam" id="PF01580">
    <property type="entry name" value="FtsK_SpoIIIE"/>
    <property type="match status" value="2"/>
</dbReference>
<dbReference type="PANTHER" id="PTHR22683:SF1">
    <property type="entry name" value="TYPE VII SECRETION SYSTEM PROTEIN ESSC"/>
    <property type="match status" value="1"/>
</dbReference>